<dbReference type="Proteomes" id="UP000314985">
    <property type="component" value="Chromosome 16"/>
</dbReference>
<accession>A0A4X1U9C5</accession>
<dbReference type="Ensembl" id="ENSSSCT00070029451.1">
    <property type="protein sequence ID" value="ENSSSCP00070024547.1"/>
    <property type="gene ID" value="ENSSSCG00070015004.1"/>
</dbReference>
<organism evidence="1 2">
    <name type="scientific">Sus scrofa</name>
    <name type="common">Pig</name>
    <dbReference type="NCBI Taxonomy" id="9823"/>
    <lineage>
        <taxon>Eukaryota</taxon>
        <taxon>Metazoa</taxon>
        <taxon>Chordata</taxon>
        <taxon>Craniata</taxon>
        <taxon>Vertebrata</taxon>
        <taxon>Euteleostomi</taxon>
        <taxon>Mammalia</taxon>
        <taxon>Eutheria</taxon>
        <taxon>Laurasiatheria</taxon>
        <taxon>Artiodactyla</taxon>
        <taxon>Suina</taxon>
        <taxon>Suidae</taxon>
        <taxon>Sus</taxon>
    </lineage>
</organism>
<sequence length="175" mass="19554">MYFVLKGKWTRIFPQMLIFIQKLHLCDCWPHSSSAWELRLRPAFSTLSVHRQFPLAAAYHTQGSTEQGTGVRGQRQRTQSYDHFKAYITRTMGQDRIRNQNHAYTLGTKSGEENNCPRSSEESVLLKKANGVRPGGKSGAAGLGCAGGEVGGSPCWYGGQSAPGLERHRGWRPRF</sequence>
<proteinExistence type="predicted"/>
<evidence type="ECO:0000313" key="2">
    <source>
        <dbReference type="Proteomes" id="UP000314985"/>
    </source>
</evidence>
<name>A0A4X1U9C5_PIG</name>
<reference evidence="1" key="2">
    <citation type="submission" date="2025-08" db="UniProtKB">
        <authorList>
            <consortium name="Ensembl"/>
        </authorList>
    </citation>
    <scope>IDENTIFICATION</scope>
</reference>
<protein>
    <submittedName>
        <fullName evidence="1">Uncharacterized protein</fullName>
    </submittedName>
</protein>
<evidence type="ECO:0000313" key="1">
    <source>
        <dbReference type="Ensembl" id="ENSSSCP00070024547.1"/>
    </source>
</evidence>
<dbReference type="AlphaFoldDB" id="A0A4X1U9C5"/>
<reference evidence="1 2" key="1">
    <citation type="submission" date="2017-08" db="EMBL/GenBank/DDBJ databases">
        <title>USMARCv1.0.</title>
        <authorList>
            <person name="Hannum G.I."/>
            <person name="Koren S."/>
            <person name="Schroeder S.G."/>
            <person name="Chin S.C."/>
            <person name="Nonneman D.J."/>
            <person name="Becker S.A."/>
            <person name="Rosen B.D."/>
            <person name="Bickhart D.M."/>
            <person name="Putnam N.H."/>
            <person name="Green R.E."/>
            <person name="Tuggle C.K."/>
            <person name="Liu H."/>
            <person name="Rohrer G.A."/>
            <person name="Warr A."/>
            <person name="Hall R."/>
            <person name="Kim K."/>
            <person name="Hume D.A."/>
            <person name="Talbot R."/>
            <person name="Chow W."/>
            <person name="Howe K."/>
            <person name="Schwartz A.S."/>
            <person name="Watson M."/>
            <person name="Archibald A.L."/>
            <person name="Phillippy A.M."/>
            <person name="Smith T.P.L."/>
        </authorList>
    </citation>
    <scope>NUCLEOTIDE SEQUENCE [LARGE SCALE GENOMIC DNA]</scope>
</reference>